<proteinExistence type="predicted"/>
<dbReference type="Araport" id="AT2G29925"/>
<evidence type="ECO:0000313" key="3">
    <source>
        <dbReference type="Proteomes" id="UP000006548"/>
    </source>
</evidence>
<dbReference type="GeneID" id="28718317"/>
<evidence type="ECO:0000313" key="1">
    <source>
        <dbReference type="Araport" id="AT2G29925"/>
    </source>
</evidence>
<keyword evidence="3" id="KW-1185">Reference proteome</keyword>
<accession>A0A1P8B165</accession>
<dbReference type="TAIR" id="AT2G29925"/>
<reference evidence="3" key="2">
    <citation type="journal article" date="2017" name="Plant J.">
        <title>Araport11: a complete reannotation of the Arabidopsis thaliana reference genome.</title>
        <authorList>
            <person name="Cheng C.Y."/>
            <person name="Krishnakumar V."/>
            <person name="Chan A.P."/>
            <person name="Thibaud-Nissen F."/>
            <person name="Schobel S."/>
            <person name="Town C.D."/>
        </authorList>
    </citation>
    <scope>GENOME REANNOTATION</scope>
    <source>
        <strain evidence="3">cv. Columbia</strain>
    </source>
</reference>
<organism evidence="2 3">
    <name type="scientific">Arabidopsis thaliana</name>
    <name type="common">Mouse-ear cress</name>
    <dbReference type="NCBI Taxonomy" id="3702"/>
    <lineage>
        <taxon>Eukaryota</taxon>
        <taxon>Viridiplantae</taxon>
        <taxon>Streptophyta</taxon>
        <taxon>Embryophyta</taxon>
        <taxon>Tracheophyta</taxon>
        <taxon>Spermatophyta</taxon>
        <taxon>Magnoliopsida</taxon>
        <taxon>eudicotyledons</taxon>
        <taxon>Gunneridae</taxon>
        <taxon>Pentapetalae</taxon>
        <taxon>rosids</taxon>
        <taxon>malvids</taxon>
        <taxon>Brassicales</taxon>
        <taxon>Brassicaceae</taxon>
        <taxon>Camelineae</taxon>
        <taxon>Arabidopsis</taxon>
    </lineage>
</organism>
<name>A0A1P8B165_ARATH</name>
<gene>
    <name evidence="1 2" type="ordered locus">At2g29925</name>
</gene>
<dbReference type="EMBL" id="CP002685">
    <property type="protein sequence ID" value="ANM62655.1"/>
    <property type="molecule type" value="Genomic_DNA"/>
</dbReference>
<evidence type="ECO:0000313" key="2">
    <source>
        <dbReference type="EMBL" id="ANM62655.1"/>
    </source>
</evidence>
<reference evidence="2 3" key="1">
    <citation type="journal article" date="1999" name="Nature">
        <title>Sequence and analysis of chromosome 2 of the plant Arabidopsis thaliana.</title>
        <authorList>
            <person name="Lin X."/>
            <person name="Kaul S."/>
            <person name="Rounsley S."/>
            <person name="Shea T.P."/>
            <person name="Benito M.I."/>
            <person name="Town C.D."/>
            <person name="Fujii C.Y."/>
            <person name="Mason T."/>
            <person name="Bowman C.L."/>
            <person name="Barnstead M."/>
            <person name="Feldblyum T.V."/>
            <person name="Buell C.R."/>
            <person name="Ketchum K.A."/>
            <person name="Lee J."/>
            <person name="Ronning C.M."/>
            <person name="Koo H.L."/>
            <person name="Moffat K.S."/>
            <person name="Cronin L.A."/>
            <person name="Shen M."/>
            <person name="Pai G."/>
            <person name="Van Aken S."/>
            <person name="Umayam L."/>
            <person name="Tallon L.J."/>
            <person name="Gill J.E."/>
            <person name="Adams M.D."/>
            <person name="Carrera A.J."/>
            <person name="Creasy T.H."/>
            <person name="Goodman H.M."/>
            <person name="Somerville C.R."/>
            <person name="Copenhaver G.P."/>
            <person name="Preuss D."/>
            <person name="Nierman W.C."/>
            <person name="White O."/>
            <person name="Eisen J.A."/>
            <person name="Salzberg S.L."/>
            <person name="Fraser C.M."/>
            <person name="Venter J.C."/>
        </authorList>
    </citation>
    <scope>NUCLEOTIDE SEQUENCE [LARGE SCALE GENOMIC DNA]</scope>
    <source>
        <strain evidence="3">cv. Columbia</strain>
    </source>
</reference>
<dbReference type="Proteomes" id="UP000006548">
    <property type="component" value="Chromosome 2"/>
</dbReference>
<dbReference type="RefSeq" id="NP_001324797.1">
    <property type="nucleotide sequence ID" value="NM_001336235.1"/>
</dbReference>
<dbReference type="InParanoid" id="A0A1P8B165"/>
<dbReference type="AlphaFoldDB" id="A0A1P8B165"/>
<protein>
    <submittedName>
        <fullName evidence="2">Uncharacterized protein</fullName>
    </submittedName>
</protein>
<sequence length="24" mass="3049">MILVKWQQLKELKVKIRIWVRVLQ</sequence>
<dbReference type="KEGG" id="ath:AT2G29925"/>